<dbReference type="EMBL" id="AUXT01000075">
    <property type="protein sequence ID" value="KZN53985.1"/>
    <property type="molecule type" value="Genomic_DNA"/>
</dbReference>
<name>A0A167G2C6_9GAMM</name>
<dbReference type="InterPro" id="IPR052044">
    <property type="entry name" value="PKS_Associated_Protein"/>
</dbReference>
<organism evidence="2 3">
    <name type="scientific">Pseudoalteromonas luteoviolacea NCIMB 1942</name>
    <dbReference type="NCBI Taxonomy" id="1365253"/>
    <lineage>
        <taxon>Bacteria</taxon>
        <taxon>Pseudomonadati</taxon>
        <taxon>Pseudomonadota</taxon>
        <taxon>Gammaproteobacteria</taxon>
        <taxon>Alteromonadales</taxon>
        <taxon>Pseudoalteromonadaceae</taxon>
        <taxon>Pseudoalteromonas</taxon>
    </lineage>
</organism>
<evidence type="ECO:0000313" key="2">
    <source>
        <dbReference type="EMBL" id="KZN53985.1"/>
    </source>
</evidence>
<proteinExistence type="predicted"/>
<dbReference type="PROSITE" id="PS50042">
    <property type="entry name" value="CNMP_BINDING_3"/>
    <property type="match status" value="1"/>
</dbReference>
<protein>
    <recommendedName>
        <fullName evidence="1">Cyclic nucleotide-binding domain-containing protein</fullName>
    </recommendedName>
</protein>
<dbReference type="PANTHER" id="PTHR36114">
    <property type="entry name" value="16.7 KDA PROTEIN IN WHIE LOCUS"/>
    <property type="match status" value="1"/>
</dbReference>
<dbReference type="AlphaFoldDB" id="A0A167G2C6"/>
<accession>A0A167G2C6</accession>
<evidence type="ECO:0000313" key="3">
    <source>
        <dbReference type="Proteomes" id="UP000076587"/>
    </source>
</evidence>
<evidence type="ECO:0000259" key="1">
    <source>
        <dbReference type="PROSITE" id="PS50042"/>
    </source>
</evidence>
<dbReference type="Gene3D" id="2.60.120.10">
    <property type="entry name" value="Jelly Rolls"/>
    <property type="match status" value="1"/>
</dbReference>
<dbReference type="InterPro" id="IPR013096">
    <property type="entry name" value="Cupin_2"/>
</dbReference>
<dbReference type="PATRIC" id="fig|1365253.3.peg.1116"/>
<feature type="domain" description="Cyclic nucleotide-binding" evidence="1">
    <location>
        <begin position="40"/>
        <end position="78"/>
    </location>
</feature>
<dbReference type="RefSeq" id="WP_063376032.1">
    <property type="nucleotide sequence ID" value="NZ_AUXT01000075.1"/>
</dbReference>
<dbReference type="PANTHER" id="PTHR36114:SF1">
    <property type="entry name" value="16.7 KDA PROTEIN IN WHIE LOCUS"/>
    <property type="match status" value="1"/>
</dbReference>
<dbReference type="OrthoDB" id="9794183at2"/>
<comment type="caution">
    <text evidence="2">The sequence shown here is derived from an EMBL/GenBank/DDBJ whole genome shotgun (WGS) entry which is preliminary data.</text>
</comment>
<dbReference type="InterPro" id="IPR014710">
    <property type="entry name" value="RmlC-like_jellyroll"/>
</dbReference>
<dbReference type="CDD" id="cd02226">
    <property type="entry name" value="cupin_YdbB-like"/>
    <property type="match status" value="1"/>
</dbReference>
<reference evidence="2 3" key="1">
    <citation type="submission" date="2013-07" db="EMBL/GenBank/DDBJ databases">
        <title>Comparative Genomic and Metabolomic Analysis of Twelve Strains of Pseudoalteromonas luteoviolacea.</title>
        <authorList>
            <person name="Vynne N.G."/>
            <person name="Mansson M."/>
            <person name="Gram L."/>
        </authorList>
    </citation>
    <scope>NUCLEOTIDE SEQUENCE [LARGE SCALE GENOMIC DNA]</scope>
    <source>
        <strain evidence="2 3">NCIMB 1942</strain>
    </source>
</reference>
<dbReference type="Pfam" id="PF07883">
    <property type="entry name" value="Cupin_2"/>
    <property type="match status" value="1"/>
</dbReference>
<dbReference type="Proteomes" id="UP000076587">
    <property type="component" value="Unassembled WGS sequence"/>
</dbReference>
<dbReference type="InterPro" id="IPR000595">
    <property type="entry name" value="cNMP-bd_dom"/>
</dbReference>
<dbReference type="InterPro" id="IPR011051">
    <property type="entry name" value="RmlC_Cupin_sf"/>
</dbReference>
<dbReference type="SUPFAM" id="SSF51182">
    <property type="entry name" value="RmlC-like cupins"/>
    <property type="match status" value="1"/>
</dbReference>
<gene>
    <name evidence="2" type="ORF">N482_24715</name>
</gene>
<sequence length="122" mass="14026">MNKNVVINLAEKLTLFDEHWSPKVIGQLNDYQIKLVKVLGEFTWHQHDDTDELFFVLKGRLDIHFKDRVEVLKSGDMFIVKKGEQHKPVAEQECEILLIEPKGVVNTGEAGSKLTAQNDVWI</sequence>